<keyword evidence="2" id="KW-1185">Reference proteome</keyword>
<evidence type="ECO:0000313" key="2">
    <source>
        <dbReference type="Proteomes" id="UP001358324"/>
    </source>
</evidence>
<dbReference type="EMBL" id="JAZHBM010000002">
    <property type="protein sequence ID" value="MEF3082723.1"/>
    <property type="molecule type" value="Genomic_DNA"/>
</dbReference>
<evidence type="ECO:0008006" key="3">
    <source>
        <dbReference type="Google" id="ProtNLM"/>
    </source>
</evidence>
<gene>
    <name evidence="1" type="ORF">V3391_10965</name>
</gene>
<evidence type="ECO:0000313" key="1">
    <source>
        <dbReference type="EMBL" id="MEF3082723.1"/>
    </source>
</evidence>
<comment type="caution">
    <text evidence="1">The sequence shown here is derived from an EMBL/GenBank/DDBJ whole genome shotgun (WGS) entry which is preliminary data.</text>
</comment>
<name>A0ABU7WFH2_9GAMM</name>
<protein>
    <recommendedName>
        <fullName evidence="3">PPM-type phosphatase domain-containing protein</fullName>
    </recommendedName>
</protein>
<sequence>MQIEASHRKQADGRSVWVPDERKVRQVVTKLATGHLFHELSIPFQGEAESVSIAPLSSMSTADQELFFIVDSTGMWPELGSRSFSAVMAGIPSAFERWRTVQEGSYAYAVGQGNGNWVKILICDYLACHVAW</sequence>
<organism evidence="1 2">
    <name type="scientific">Luteimonas flava</name>
    <dbReference type="NCBI Taxonomy" id="3115822"/>
    <lineage>
        <taxon>Bacteria</taxon>
        <taxon>Pseudomonadati</taxon>
        <taxon>Pseudomonadota</taxon>
        <taxon>Gammaproteobacteria</taxon>
        <taxon>Lysobacterales</taxon>
        <taxon>Lysobacteraceae</taxon>
        <taxon>Luteimonas</taxon>
    </lineage>
</organism>
<accession>A0ABU7WFH2</accession>
<dbReference type="Proteomes" id="UP001358324">
    <property type="component" value="Unassembled WGS sequence"/>
</dbReference>
<dbReference type="RefSeq" id="WP_332078442.1">
    <property type="nucleotide sequence ID" value="NZ_JAZHBM010000002.1"/>
</dbReference>
<proteinExistence type="predicted"/>
<reference evidence="1 2" key="1">
    <citation type="submission" date="2024-01" db="EMBL/GenBank/DDBJ databases">
        <title>Novel species of the genus Luteimonas isolated from rivers.</title>
        <authorList>
            <person name="Lu H."/>
        </authorList>
    </citation>
    <scope>NUCLEOTIDE SEQUENCE [LARGE SCALE GENOMIC DNA]</scope>
    <source>
        <strain evidence="1 2">SMYT11W</strain>
    </source>
</reference>